<gene>
    <name evidence="2" type="ORF">SAMN04488242_0251</name>
</gene>
<organism evidence="2 3">
    <name type="scientific">Tessaracoccus oleiagri</name>
    <dbReference type="NCBI Taxonomy" id="686624"/>
    <lineage>
        <taxon>Bacteria</taxon>
        <taxon>Bacillati</taxon>
        <taxon>Actinomycetota</taxon>
        <taxon>Actinomycetes</taxon>
        <taxon>Propionibacteriales</taxon>
        <taxon>Propionibacteriaceae</taxon>
        <taxon>Tessaracoccus</taxon>
    </lineage>
</organism>
<feature type="signal peptide" evidence="1">
    <location>
        <begin position="1"/>
        <end position="29"/>
    </location>
</feature>
<protein>
    <recommendedName>
        <fullName evidence="4">Alpha-amylase</fullName>
    </recommendedName>
</protein>
<sequence>MGKIRSAFVTGLAVALGLGGATVAGQAEAVGPNCKVGVTTDRYVEVETVPEITVSLTDCGSGSLVVDVRSSSSTRSVSLGTVVDGEKNVILEGVSDLGNYDVRARVDSLATAWTPITIISWPTAHSAGWKPVGQTTYTWGRFDTTTPLTVWTEVNTPNGWSRSQQTTTDAKGSYTMPLTYGANTPGVYQWRVGGRYPSGQVFYSDPFILERIQRATASSAGVKELGATTYVWGRFDVSVRTAVWTEVQTPSGWSRSQTATTTSSGNYTIPLTYGASTPGVYRWRVAGDVDSKTVLRTPEFSFRRVKSPSISTAGAKRVGEETYVWGSFDGTGQPMTVWTEVLTSNGWSRSQTAKTTDSGFYSIPLTYGSNLAGTTRWRVVAQYPEGILSTVEATLRRY</sequence>
<evidence type="ECO:0000256" key="1">
    <source>
        <dbReference type="SAM" id="SignalP"/>
    </source>
</evidence>
<keyword evidence="3" id="KW-1185">Reference proteome</keyword>
<evidence type="ECO:0008006" key="4">
    <source>
        <dbReference type="Google" id="ProtNLM"/>
    </source>
</evidence>
<reference evidence="2 3" key="1">
    <citation type="submission" date="2016-10" db="EMBL/GenBank/DDBJ databases">
        <authorList>
            <person name="de Groot N.N."/>
        </authorList>
    </citation>
    <scope>NUCLEOTIDE SEQUENCE [LARGE SCALE GENOMIC DNA]</scope>
    <source>
        <strain evidence="2 3">CGMCC 1.9159</strain>
    </source>
</reference>
<name>A0A1G9HFN0_9ACTN</name>
<dbReference type="Proteomes" id="UP000199475">
    <property type="component" value="Unassembled WGS sequence"/>
</dbReference>
<feature type="chain" id="PRO_5011678573" description="Alpha-amylase" evidence="1">
    <location>
        <begin position="30"/>
        <end position="398"/>
    </location>
</feature>
<dbReference type="STRING" id="686624.SAMN04488242_0251"/>
<proteinExistence type="predicted"/>
<dbReference type="OrthoDB" id="8887048at2"/>
<evidence type="ECO:0000313" key="2">
    <source>
        <dbReference type="EMBL" id="SDL11263.1"/>
    </source>
</evidence>
<dbReference type="RefSeq" id="WP_143008163.1">
    <property type="nucleotide sequence ID" value="NZ_FNGP01000001.1"/>
</dbReference>
<dbReference type="AlphaFoldDB" id="A0A1G9HFN0"/>
<evidence type="ECO:0000313" key="3">
    <source>
        <dbReference type="Proteomes" id="UP000199475"/>
    </source>
</evidence>
<keyword evidence="1" id="KW-0732">Signal</keyword>
<accession>A0A1G9HFN0</accession>
<dbReference type="EMBL" id="FNGP01000001">
    <property type="protein sequence ID" value="SDL11263.1"/>
    <property type="molecule type" value="Genomic_DNA"/>
</dbReference>